<organism evidence="1 2">
    <name type="scientific">Entomobacter blattae</name>
    <dbReference type="NCBI Taxonomy" id="2762277"/>
    <lineage>
        <taxon>Bacteria</taxon>
        <taxon>Pseudomonadati</taxon>
        <taxon>Pseudomonadota</taxon>
        <taxon>Alphaproteobacteria</taxon>
        <taxon>Acetobacterales</taxon>
        <taxon>Acetobacteraceae</taxon>
        <taxon>Entomobacter</taxon>
    </lineage>
</organism>
<keyword evidence="2" id="KW-1185">Reference proteome</keyword>
<dbReference type="InterPro" id="IPR008018">
    <property type="entry name" value="Phage_tail_attach_FII"/>
</dbReference>
<dbReference type="KEGG" id="ebla:JGUZn3_22370"/>
<dbReference type="Proteomes" id="UP000516349">
    <property type="component" value="Chromosome"/>
</dbReference>
<protein>
    <recommendedName>
        <fullName evidence="3">Phage protein</fullName>
    </recommendedName>
</protein>
<dbReference type="InterPro" id="IPR053734">
    <property type="entry name" value="Phage_Head-Tail_Connect_sf"/>
</dbReference>
<evidence type="ECO:0000313" key="2">
    <source>
        <dbReference type="Proteomes" id="UP000516349"/>
    </source>
</evidence>
<gene>
    <name evidence="1" type="ORF">JGUZn3_22370</name>
</gene>
<evidence type="ECO:0008006" key="3">
    <source>
        <dbReference type="Google" id="ProtNLM"/>
    </source>
</evidence>
<dbReference type="Pfam" id="PF05354">
    <property type="entry name" value="Phage_attach"/>
    <property type="match status" value="1"/>
</dbReference>
<name>A0A7H1NUH8_9PROT</name>
<accession>A0A7H1NUH8</accession>
<dbReference type="Gene3D" id="2.40.10.180">
    <property type="entry name" value="Phage tail proteins"/>
    <property type="match status" value="1"/>
</dbReference>
<dbReference type="AlphaFoldDB" id="A0A7H1NUH8"/>
<dbReference type="GO" id="GO:0019068">
    <property type="term" value="P:virion assembly"/>
    <property type="evidence" value="ECO:0007669"/>
    <property type="project" value="InterPro"/>
</dbReference>
<evidence type="ECO:0000313" key="1">
    <source>
        <dbReference type="EMBL" id="QNT79438.1"/>
    </source>
</evidence>
<reference evidence="1 2" key="1">
    <citation type="submission" date="2020-08" db="EMBL/GenBank/DDBJ databases">
        <title>Complete genome sequence of Entomobacter blattae G55GP.</title>
        <authorList>
            <person name="Poehlein A."/>
            <person name="Guzman J."/>
            <person name="Daniel R."/>
            <person name="Vilcinskas A."/>
        </authorList>
    </citation>
    <scope>NUCLEOTIDE SEQUENCE [LARGE SCALE GENOMIC DNA]</scope>
    <source>
        <strain evidence="1 2">G55GP</strain>
    </source>
</reference>
<proteinExistence type="predicted"/>
<dbReference type="EMBL" id="CP060244">
    <property type="protein sequence ID" value="QNT79438.1"/>
    <property type="molecule type" value="Genomic_DNA"/>
</dbReference>
<sequence>MKVNFSTLVLLPCLDAFGDDIMFISSQKLQKHTIKGIFDKAFYEQEVLADTALPIGNPQYISALRAVIGIRLADLPFAPQQNDRIIHKNITYVVNDVRLDGQGGAHLILNEVSQTL</sequence>